<dbReference type="Pfam" id="PF00535">
    <property type="entry name" value="Glycos_transf_2"/>
    <property type="match status" value="1"/>
</dbReference>
<keyword evidence="8" id="KW-1185">Reference proteome</keyword>
<protein>
    <recommendedName>
        <fullName evidence="9">Glycosyltransferase</fullName>
    </recommendedName>
</protein>
<keyword evidence="2" id="KW-0328">Glycosyltransferase</keyword>
<feature type="transmembrane region" description="Helical" evidence="4">
    <location>
        <begin position="702"/>
        <end position="723"/>
    </location>
</feature>
<evidence type="ECO:0000313" key="7">
    <source>
        <dbReference type="EMBL" id="BDD86795.1"/>
    </source>
</evidence>
<evidence type="ECO:0000256" key="2">
    <source>
        <dbReference type="ARBA" id="ARBA00022676"/>
    </source>
</evidence>
<feature type="transmembrane region" description="Helical" evidence="4">
    <location>
        <begin position="361"/>
        <end position="381"/>
    </location>
</feature>
<feature type="transmembrane region" description="Helical" evidence="4">
    <location>
        <begin position="456"/>
        <end position="478"/>
    </location>
</feature>
<feature type="domain" description="Glycosyltransferase 2-like" evidence="5">
    <location>
        <begin position="5"/>
        <end position="137"/>
    </location>
</feature>
<proteinExistence type="inferred from homology"/>
<accession>A0ABM7W7D1</accession>
<evidence type="ECO:0008006" key="9">
    <source>
        <dbReference type="Google" id="ProtNLM"/>
    </source>
</evidence>
<dbReference type="InterPro" id="IPR029044">
    <property type="entry name" value="Nucleotide-diphossugar_trans"/>
</dbReference>
<feature type="transmembrane region" description="Helical" evidence="4">
    <location>
        <begin position="260"/>
        <end position="283"/>
    </location>
</feature>
<evidence type="ECO:0000256" key="4">
    <source>
        <dbReference type="SAM" id="Phobius"/>
    </source>
</evidence>
<gene>
    <name evidence="7" type="ORF">DPPLL_11600</name>
</gene>
<dbReference type="Proteomes" id="UP000830055">
    <property type="component" value="Chromosome"/>
</dbReference>
<feature type="domain" description="Glycosyltransferase RgtA/B/C/D-like" evidence="6">
    <location>
        <begin position="408"/>
        <end position="567"/>
    </location>
</feature>
<feature type="transmembrane region" description="Helical" evidence="4">
    <location>
        <begin position="595"/>
        <end position="621"/>
    </location>
</feature>
<comment type="similarity">
    <text evidence="1">Belongs to the glycosyltransferase 2 family.</text>
</comment>
<evidence type="ECO:0000259" key="6">
    <source>
        <dbReference type="Pfam" id="PF13231"/>
    </source>
</evidence>
<reference evidence="7 8" key="1">
    <citation type="submission" date="2022-01" db="EMBL/GenBank/DDBJ databases">
        <title>Desulfofustis limnae sp. nov., a novel mesophilic sulfate-reducing bacterium isolated from marsh soil.</title>
        <authorList>
            <person name="Watanabe M."/>
            <person name="Takahashi A."/>
            <person name="Kojima H."/>
            <person name="Fukui M."/>
        </authorList>
    </citation>
    <scope>NUCLEOTIDE SEQUENCE [LARGE SCALE GENOMIC DNA]</scope>
    <source>
        <strain evidence="7 8">PPLL</strain>
    </source>
</reference>
<evidence type="ECO:0000259" key="5">
    <source>
        <dbReference type="Pfam" id="PF00535"/>
    </source>
</evidence>
<keyword evidence="4" id="KW-0472">Membrane</keyword>
<dbReference type="InterPro" id="IPR001173">
    <property type="entry name" value="Glyco_trans_2-like"/>
</dbReference>
<dbReference type="InterPro" id="IPR039528">
    <property type="entry name" value="DPM1-like"/>
</dbReference>
<dbReference type="RefSeq" id="WP_284153866.1">
    <property type="nucleotide sequence ID" value="NZ_AP025516.1"/>
</dbReference>
<dbReference type="InterPro" id="IPR038731">
    <property type="entry name" value="RgtA/B/C-like"/>
</dbReference>
<feature type="transmembrane region" description="Helical" evidence="4">
    <location>
        <begin position="295"/>
        <end position="318"/>
    </location>
</feature>
<keyword evidence="3" id="KW-0808">Transferase</keyword>
<evidence type="ECO:0000256" key="3">
    <source>
        <dbReference type="ARBA" id="ARBA00022679"/>
    </source>
</evidence>
<feature type="transmembrane region" description="Helical" evidence="4">
    <location>
        <begin position="507"/>
        <end position="537"/>
    </location>
</feature>
<dbReference type="CDD" id="cd06442">
    <property type="entry name" value="DPM1_like"/>
    <property type="match status" value="1"/>
</dbReference>
<feature type="transmembrane region" description="Helical" evidence="4">
    <location>
        <begin position="641"/>
        <end position="660"/>
    </location>
</feature>
<feature type="transmembrane region" description="Helical" evidence="4">
    <location>
        <begin position="411"/>
        <end position="444"/>
    </location>
</feature>
<dbReference type="EMBL" id="AP025516">
    <property type="protein sequence ID" value="BDD86795.1"/>
    <property type="molecule type" value="Genomic_DNA"/>
</dbReference>
<evidence type="ECO:0000313" key="8">
    <source>
        <dbReference type="Proteomes" id="UP000830055"/>
    </source>
</evidence>
<keyword evidence="4" id="KW-1133">Transmembrane helix</keyword>
<organism evidence="7 8">
    <name type="scientific">Desulfofustis limnaeus</name>
    <dbReference type="NCBI Taxonomy" id="2740163"/>
    <lineage>
        <taxon>Bacteria</taxon>
        <taxon>Pseudomonadati</taxon>
        <taxon>Thermodesulfobacteriota</taxon>
        <taxon>Desulfobulbia</taxon>
        <taxon>Desulfobulbales</taxon>
        <taxon>Desulfocapsaceae</taxon>
        <taxon>Desulfofustis</taxon>
    </lineage>
</organism>
<dbReference type="Pfam" id="PF13231">
    <property type="entry name" value="PMT_2"/>
    <property type="match status" value="1"/>
</dbReference>
<feature type="transmembrane region" description="Helical" evidence="4">
    <location>
        <begin position="549"/>
        <end position="569"/>
    </location>
</feature>
<evidence type="ECO:0000256" key="1">
    <source>
        <dbReference type="ARBA" id="ARBA00006739"/>
    </source>
</evidence>
<feature type="transmembrane region" description="Helical" evidence="4">
    <location>
        <begin position="330"/>
        <end position="349"/>
    </location>
</feature>
<name>A0ABM7W7D1_9BACT</name>
<feature type="transmembrane region" description="Helical" evidence="4">
    <location>
        <begin position="231"/>
        <end position="254"/>
    </location>
</feature>
<dbReference type="PANTHER" id="PTHR43398">
    <property type="entry name" value="DOLICHOL-PHOSPHATE MANNOSYLTRANSFERASE SUBUNIT 1"/>
    <property type="match status" value="1"/>
</dbReference>
<dbReference type="SUPFAM" id="SSF53448">
    <property type="entry name" value="Nucleotide-diphospho-sugar transferases"/>
    <property type="match status" value="1"/>
</dbReference>
<dbReference type="PANTHER" id="PTHR43398:SF1">
    <property type="entry name" value="DOLICHOL-PHOSPHATE MANNOSYLTRANSFERASE SUBUNIT 1"/>
    <property type="match status" value="1"/>
</dbReference>
<dbReference type="Gene3D" id="3.90.550.10">
    <property type="entry name" value="Spore Coat Polysaccharide Biosynthesis Protein SpsA, Chain A"/>
    <property type="match status" value="1"/>
</dbReference>
<keyword evidence="4" id="KW-0812">Transmembrane</keyword>
<sequence>MVGFSVIIPTRNEEENIDPLLRRLLPAAKAVGVDWEIVFVDDSSSDRTREQIAPWTSSHPVRLLCRDQNGSLAGAVVAGAMAAHHELVVVLDADLSHPPEKIAELLQPLLDSTHDLVIGSRYVEGASIPHWPLSRKIASRLAGLPARLFSAVQDPMAGFFATGRHRLAAVRPDVPGFKICLELLAAAEQGIRVKEIPIVFNDRFAGFSKMNLSVVIDYLRQLRQLSGADSLTLLFLLLISCFLADWLSFLVLVGDGWSPSAAHLAAGAVAGGMGSVALFVYGLGRKRGAKTITRVTQLCCLPLFWGGAVAVQGAVLAIAREVVSLPPGLAFGPAALCGSLFFLLPLFILQSGGFQRLAERVQLRFAAVGLVVLALALRSLYLGLPELVEREAYYWNFAQHPALAYLEHPPLVAWLVWLSTAIFGTSEAAVRLPAFCCWFVVAFFSYRLSSRACGRSAALGVVMLVAGLPYFFGIGLIMTPDAPLHAAWAALLYYLYRALVENRSGSWLGVGLSLGVGLLAGFSIGLLVPALLCFVLFDRQARQWLCRVEPLGALLVALLLFLPVLWWNFLHDWASFASREELRLDGTTVFSTHYLLAYLGINLTPVGIVAVLLFFVGGRSYLTRFGSAEMETDAPETRRRFLFLLVMTAVPLLFFVGISATHEVRLNWTSPLWLSTLPFFGAIITGLPGQGQLQLMRVFQRAWFWTVAILLVTYGSLLHYAVLGLPGLDYPKRPFLVGWQGLAGEVEKLVEAAAAETGSRPLVVGMDPYQISSGLAFYRSKIAADRPDQAKRLAVEETVGWHLFSWDAQMYEQWADPAEMAGRDILAVASSRIRVEFPYFRNRITGMGPILDLVVSKDGQPIRTMYCRLLYGYRPDPAGGGR</sequence>
<feature type="transmembrane region" description="Helical" evidence="4">
    <location>
        <begin position="672"/>
        <end position="690"/>
    </location>
</feature>